<protein>
    <submittedName>
        <fullName evidence="1">AGAP001022-PB-like protein</fullName>
    </submittedName>
</protein>
<dbReference type="EMBL" id="ATLV01025141">
    <property type="status" value="NOT_ANNOTATED_CDS"/>
    <property type="molecule type" value="Genomic_DNA"/>
</dbReference>
<dbReference type="VEuPathDB" id="VectorBase:ASIS005683"/>
<evidence type="ECO:0000313" key="3">
    <source>
        <dbReference type="Proteomes" id="UP000030765"/>
    </source>
</evidence>
<dbReference type="Proteomes" id="UP000030765">
    <property type="component" value="Unassembled WGS sequence"/>
</dbReference>
<dbReference type="STRING" id="74873.A0A084WPY7"/>
<dbReference type="EnsemblMetazoa" id="ASIC020400-RA">
    <property type="protein sequence ID" value="ASIC020400-PA"/>
    <property type="gene ID" value="ASIC020400"/>
</dbReference>
<proteinExistence type="predicted"/>
<dbReference type="VEuPathDB" id="VectorBase:ASIC020400"/>
<dbReference type="AlphaFoldDB" id="A0A084WPY7"/>
<keyword evidence="3" id="KW-1185">Reference proteome</keyword>
<organism evidence="2 3">
    <name type="scientific">Anopheles sinensis</name>
    <name type="common">Mosquito</name>
    <dbReference type="NCBI Taxonomy" id="74873"/>
    <lineage>
        <taxon>Eukaryota</taxon>
        <taxon>Metazoa</taxon>
        <taxon>Ecdysozoa</taxon>
        <taxon>Arthropoda</taxon>
        <taxon>Hexapoda</taxon>
        <taxon>Insecta</taxon>
        <taxon>Pterygota</taxon>
        <taxon>Neoptera</taxon>
        <taxon>Endopterygota</taxon>
        <taxon>Diptera</taxon>
        <taxon>Nematocera</taxon>
        <taxon>Culicoidea</taxon>
        <taxon>Culicidae</taxon>
        <taxon>Anophelinae</taxon>
        <taxon>Anopheles</taxon>
    </lineage>
</organism>
<name>A0A084WPY7_ANOSI</name>
<sequence length="99" mass="10271">MPLCCCLCCTTQKAAPLDGGEGKSTAYLRQNAVNHSGAERNNSDLSGNDSLVYVGRGIVQRSGKIGFSTGSDHVNSSVSIVNSISSARIAQTPDAKVLN</sequence>
<evidence type="ECO:0000313" key="2">
    <source>
        <dbReference type="EnsemblMetazoa" id="ASIC020400-PA"/>
    </source>
</evidence>
<reference evidence="1 3" key="1">
    <citation type="journal article" date="2014" name="BMC Genomics">
        <title>Genome sequence of Anopheles sinensis provides insight into genetics basis of mosquito competence for malaria parasites.</title>
        <authorList>
            <person name="Zhou D."/>
            <person name="Zhang D."/>
            <person name="Ding G."/>
            <person name="Shi L."/>
            <person name="Hou Q."/>
            <person name="Ye Y."/>
            <person name="Xu Y."/>
            <person name="Zhou H."/>
            <person name="Xiong C."/>
            <person name="Li S."/>
            <person name="Yu J."/>
            <person name="Hong S."/>
            <person name="Yu X."/>
            <person name="Zou P."/>
            <person name="Chen C."/>
            <person name="Chang X."/>
            <person name="Wang W."/>
            <person name="Lv Y."/>
            <person name="Sun Y."/>
            <person name="Ma L."/>
            <person name="Shen B."/>
            <person name="Zhu C."/>
        </authorList>
    </citation>
    <scope>NUCLEOTIDE SEQUENCE [LARGE SCALE GENOMIC DNA]</scope>
</reference>
<reference evidence="2" key="2">
    <citation type="submission" date="2020-05" db="UniProtKB">
        <authorList>
            <consortium name="EnsemblMetazoa"/>
        </authorList>
    </citation>
    <scope>IDENTIFICATION</scope>
</reference>
<accession>A0A084WPY7</accession>
<dbReference type="EMBL" id="KE525369">
    <property type="protein sequence ID" value="KFB52281.1"/>
    <property type="molecule type" value="Genomic_DNA"/>
</dbReference>
<gene>
    <name evidence="1" type="ORF">ZHAS_00020400</name>
</gene>
<evidence type="ECO:0000313" key="1">
    <source>
        <dbReference type="EMBL" id="KFB52281.1"/>
    </source>
</evidence>